<comment type="catalytic activity">
    <reaction evidence="14">
        <text>L-leucine + 2-oxoglutarate = 4-methyl-2-oxopentanoate + L-glutamate</text>
        <dbReference type="Rhea" id="RHEA:18321"/>
        <dbReference type="ChEBI" id="CHEBI:16810"/>
        <dbReference type="ChEBI" id="CHEBI:17865"/>
        <dbReference type="ChEBI" id="CHEBI:29985"/>
        <dbReference type="ChEBI" id="CHEBI:57427"/>
        <dbReference type="EC" id="2.6.1.42"/>
    </reaction>
</comment>
<feature type="modified residue" description="N6-(pyridoxal phosphate)lysine" evidence="15">
    <location>
        <position position="217"/>
    </location>
</feature>
<dbReference type="AlphaFoldDB" id="A0A2W5AY69"/>
<dbReference type="GO" id="GO:0052655">
    <property type="term" value="F:L-valine-2-oxoglutarate transaminase activity"/>
    <property type="evidence" value="ECO:0007669"/>
    <property type="project" value="RHEA"/>
</dbReference>
<evidence type="ECO:0000256" key="4">
    <source>
        <dbReference type="ARBA" id="ARBA00005072"/>
    </source>
</evidence>
<dbReference type="InterPro" id="IPR043132">
    <property type="entry name" value="BCAT-like_C"/>
</dbReference>
<dbReference type="SUPFAM" id="SSF56752">
    <property type="entry name" value="D-aminoacid aminotransferase-like PLP-dependent enzymes"/>
    <property type="match status" value="1"/>
</dbReference>
<keyword evidence="7 17" id="KW-0032">Aminotransferase</keyword>
<dbReference type="Proteomes" id="UP000249451">
    <property type="component" value="Unassembled WGS sequence"/>
</dbReference>
<reference evidence="17 18" key="1">
    <citation type="submission" date="2017-11" db="EMBL/GenBank/DDBJ databases">
        <title>Infants hospitalized years apart are colonized by the same room-sourced microbial strains.</title>
        <authorList>
            <person name="Brooks B."/>
            <person name="Olm M.R."/>
            <person name="Firek B.A."/>
            <person name="Baker R."/>
            <person name="Thomas B.C."/>
            <person name="Morowitz M.J."/>
            <person name="Banfield J.F."/>
        </authorList>
    </citation>
    <scope>NUCLEOTIDE SEQUENCE [LARGE SCALE GENOMIC DNA]</scope>
    <source>
        <strain evidence="17">S2_012_000_R3_87</strain>
    </source>
</reference>
<dbReference type="NCBIfam" id="NF009897">
    <property type="entry name" value="PRK13357.1"/>
    <property type="match status" value="1"/>
</dbReference>
<evidence type="ECO:0000256" key="15">
    <source>
        <dbReference type="PIRSR" id="PIRSR006468-1"/>
    </source>
</evidence>
<comment type="catalytic activity">
    <reaction evidence="13">
        <text>L-isoleucine + 2-oxoglutarate = (S)-3-methyl-2-oxopentanoate + L-glutamate</text>
        <dbReference type="Rhea" id="RHEA:24801"/>
        <dbReference type="ChEBI" id="CHEBI:16810"/>
        <dbReference type="ChEBI" id="CHEBI:29985"/>
        <dbReference type="ChEBI" id="CHEBI:35146"/>
        <dbReference type="ChEBI" id="CHEBI:58045"/>
        <dbReference type="EC" id="2.6.1.42"/>
    </reaction>
</comment>
<accession>A0A2W5AY69</accession>
<organism evidence="17 18">
    <name type="scientific">Corynebacterium urealyticum</name>
    <dbReference type="NCBI Taxonomy" id="43771"/>
    <lineage>
        <taxon>Bacteria</taxon>
        <taxon>Bacillati</taxon>
        <taxon>Actinomycetota</taxon>
        <taxon>Actinomycetes</taxon>
        <taxon>Mycobacteriales</taxon>
        <taxon>Corynebacteriaceae</taxon>
        <taxon>Corynebacterium</taxon>
    </lineage>
</organism>
<dbReference type="PANTHER" id="PTHR11825:SF44">
    <property type="entry name" value="BRANCHED-CHAIN-AMINO-ACID AMINOTRANSFERASE"/>
    <property type="match status" value="1"/>
</dbReference>
<proteinExistence type="inferred from homology"/>
<dbReference type="InterPro" id="IPR043131">
    <property type="entry name" value="BCAT-like_N"/>
</dbReference>
<evidence type="ECO:0000313" key="18">
    <source>
        <dbReference type="Proteomes" id="UP000249451"/>
    </source>
</evidence>
<keyword evidence="11" id="KW-0100">Branched-chain amino acid biosynthesis</keyword>
<dbReference type="InterPro" id="IPR033939">
    <property type="entry name" value="BCAT_family"/>
</dbReference>
<dbReference type="GO" id="GO:0052654">
    <property type="term" value="F:L-leucine-2-oxoglutarate transaminase activity"/>
    <property type="evidence" value="ECO:0007669"/>
    <property type="project" value="RHEA"/>
</dbReference>
<evidence type="ECO:0000256" key="12">
    <source>
        <dbReference type="ARBA" id="ARBA00048212"/>
    </source>
</evidence>
<comment type="similarity">
    <text evidence="5">Belongs to the class-IV pyridoxal-phosphate-dependent aminotransferase family.</text>
</comment>
<dbReference type="EC" id="2.6.1.42" evidence="6"/>
<evidence type="ECO:0000256" key="10">
    <source>
        <dbReference type="ARBA" id="ARBA00022898"/>
    </source>
</evidence>
<dbReference type="CDD" id="cd01557">
    <property type="entry name" value="BCAT_beta_family"/>
    <property type="match status" value="1"/>
</dbReference>
<name>A0A2W5AY69_9CORY</name>
<evidence type="ECO:0000256" key="11">
    <source>
        <dbReference type="ARBA" id="ARBA00023304"/>
    </source>
</evidence>
<evidence type="ECO:0000256" key="8">
    <source>
        <dbReference type="ARBA" id="ARBA00022605"/>
    </source>
</evidence>
<dbReference type="UniPathway" id="UPA00049">
    <property type="reaction ID" value="UER00062"/>
</dbReference>
<protein>
    <recommendedName>
        <fullName evidence="6">branched-chain-amino-acid transaminase</fullName>
        <ecNumber evidence="6">2.6.1.42</ecNumber>
    </recommendedName>
</protein>
<comment type="pathway">
    <text evidence="2">Amino-acid biosynthesis; L-isoleucine biosynthesis; L-isoleucine from 2-oxobutanoate: step 4/4.</text>
</comment>
<feature type="region of interest" description="Disordered" evidence="16">
    <location>
        <begin position="1"/>
        <end position="25"/>
    </location>
</feature>
<dbReference type="GO" id="GO:0009099">
    <property type="term" value="P:L-valine biosynthetic process"/>
    <property type="evidence" value="ECO:0007669"/>
    <property type="project" value="UniProtKB-UniPathway"/>
</dbReference>
<dbReference type="GO" id="GO:0052656">
    <property type="term" value="F:L-isoleucine-2-oxoglutarate transaminase activity"/>
    <property type="evidence" value="ECO:0007669"/>
    <property type="project" value="RHEA"/>
</dbReference>
<keyword evidence="8" id="KW-0028">Amino-acid biosynthesis</keyword>
<dbReference type="GO" id="GO:0009097">
    <property type="term" value="P:isoleucine biosynthetic process"/>
    <property type="evidence" value="ECO:0007669"/>
    <property type="project" value="UniProtKB-UniPathway"/>
</dbReference>
<dbReference type="EMBL" id="QFNY01000295">
    <property type="protein sequence ID" value="PZO98372.1"/>
    <property type="molecule type" value="Genomic_DNA"/>
</dbReference>
<evidence type="ECO:0000256" key="9">
    <source>
        <dbReference type="ARBA" id="ARBA00022679"/>
    </source>
</evidence>
<dbReference type="UniPathway" id="UPA00047">
    <property type="reaction ID" value="UER00058"/>
</dbReference>
<dbReference type="InterPro" id="IPR001544">
    <property type="entry name" value="Aminotrans_IV"/>
</dbReference>
<comment type="cofactor">
    <cofactor evidence="1">
        <name>pyridoxal 5'-phosphate</name>
        <dbReference type="ChEBI" id="CHEBI:597326"/>
    </cofactor>
</comment>
<comment type="caution">
    <text evidence="17">The sequence shown here is derived from an EMBL/GenBank/DDBJ whole genome shotgun (WGS) entry which is preliminary data.</text>
</comment>
<sequence length="387" mass="41879">MVVAMSESTPNTTAPNTNLSFTVTPNENRTSSADIAKVLENPGFGVHFTDHMVLIDYDEEIGWHNARVEPYGPLSMDPASMVFHYGQAIFEGIKAYRQPDGSIATFRPEQNAQRMARSAERLGMAPLPEELFLESLKQLVAIDHEWVPAAGGEAALYLRPLMIARDVHLGVQPSKTYTYMVIASPAGAYFTGGIKPVSVWLSTEYVRAAPGGTGAAKCAGNYAGSLMAQAQAAEQGCDQVVWLDAVERKWVEEMGGMNLMFVFGEGENAEVITPELSGSLLPGVTRDSLIQVARDLGYTVNERRISIEEWEQAANSGMLSEVLACGTAAVVTPVGSVKYAGGEYDINGAQTGEVTMRLRDHLTGIQRGAVEDKHGWLHTLVPAEDLQ</sequence>
<dbReference type="PANTHER" id="PTHR11825">
    <property type="entry name" value="SUBGROUP IIII AMINOTRANSFERASE"/>
    <property type="match status" value="1"/>
</dbReference>
<dbReference type="Pfam" id="PF01063">
    <property type="entry name" value="Aminotran_4"/>
    <property type="match status" value="1"/>
</dbReference>
<gene>
    <name evidence="17" type="ORF">DI609_10870</name>
</gene>
<dbReference type="NCBIfam" id="TIGR01123">
    <property type="entry name" value="ilvE_II"/>
    <property type="match status" value="1"/>
</dbReference>
<evidence type="ECO:0000256" key="6">
    <source>
        <dbReference type="ARBA" id="ARBA00013053"/>
    </source>
</evidence>
<keyword evidence="9 17" id="KW-0808">Transferase</keyword>
<dbReference type="InterPro" id="IPR036038">
    <property type="entry name" value="Aminotransferase-like"/>
</dbReference>
<evidence type="ECO:0000256" key="7">
    <source>
        <dbReference type="ARBA" id="ARBA00022576"/>
    </source>
</evidence>
<comment type="pathway">
    <text evidence="3">Amino-acid biosynthesis; L-valine biosynthesis; L-valine from pyruvate: step 4/4.</text>
</comment>
<dbReference type="Gene3D" id="3.20.10.10">
    <property type="entry name" value="D-amino Acid Aminotransferase, subunit A, domain 2"/>
    <property type="match status" value="1"/>
</dbReference>
<comment type="pathway">
    <text evidence="4">Amino-acid biosynthesis; L-leucine biosynthesis; L-leucine from 3-methyl-2-oxobutanoate: step 4/4.</text>
</comment>
<evidence type="ECO:0000256" key="3">
    <source>
        <dbReference type="ARBA" id="ARBA00004931"/>
    </source>
</evidence>
<comment type="catalytic activity">
    <reaction evidence="12">
        <text>L-valine + 2-oxoglutarate = 3-methyl-2-oxobutanoate + L-glutamate</text>
        <dbReference type="Rhea" id="RHEA:24813"/>
        <dbReference type="ChEBI" id="CHEBI:11851"/>
        <dbReference type="ChEBI" id="CHEBI:16810"/>
        <dbReference type="ChEBI" id="CHEBI:29985"/>
        <dbReference type="ChEBI" id="CHEBI:57762"/>
        <dbReference type="EC" id="2.6.1.42"/>
    </reaction>
</comment>
<evidence type="ECO:0000256" key="1">
    <source>
        <dbReference type="ARBA" id="ARBA00001933"/>
    </source>
</evidence>
<dbReference type="GO" id="GO:0009098">
    <property type="term" value="P:L-leucine biosynthetic process"/>
    <property type="evidence" value="ECO:0007669"/>
    <property type="project" value="UniProtKB-UniPathway"/>
</dbReference>
<evidence type="ECO:0000256" key="16">
    <source>
        <dbReference type="SAM" id="MobiDB-lite"/>
    </source>
</evidence>
<evidence type="ECO:0000256" key="13">
    <source>
        <dbReference type="ARBA" id="ARBA00048798"/>
    </source>
</evidence>
<evidence type="ECO:0000256" key="5">
    <source>
        <dbReference type="ARBA" id="ARBA00009320"/>
    </source>
</evidence>
<evidence type="ECO:0000256" key="14">
    <source>
        <dbReference type="ARBA" id="ARBA00049229"/>
    </source>
</evidence>
<dbReference type="PIRSF" id="PIRSF006468">
    <property type="entry name" value="BCAT1"/>
    <property type="match status" value="1"/>
</dbReference>
<dbReference type="Gene3D" id="3.30.470.10">
    <property type="match status" value="1"/>
</dbReference>
<keyword evidence="10" id="KW-0663">Pyridoxal phosphate</keyword>
<dbReference type="InterPro" id="IPR005786">
    <property type="entry name" value="B_amino_transII"/>
</dbReference>
<evidence type="ECO:0000313" key="17">
    <source>
        <dbReference type="EMBL" id="PZO98372.1"/>
    </source>
</evidence>
<dbReference type="UniPathway" id="UPA00048">
    <property type="reaction ID" value="UER00073"/>
</dbReference>
<evidence type="ECO:0000256" key="2">
    <source>
        <dbReference type="ARBA" id="ARBA00004824"/>
    </source>
</evidence>